<dbReference type="PROSITE" id="PS50050">
    <property type="entry name" value="TNFR_NGFR_2"/>
    <property type="match status" value="1"/>
</dbReference>
<evidence type="ECO:0000259" key="11">
    <source>
        <dbReference type="PROSITE" id="PS50017"/>
    </source>
</evidence>
<evidence type="ECO:0000256" key="4">
    <source>
        <dbReference type="ARBA" id="ARBA00022729"/>
    </source>
</evidence>
<evidence type="ECO:0000256" key="2">
    <source>
        <dbReference type="ARBA" id="ARBA00022525"/>
    </source>
</evidence>
<proteinExistence type="predicted"/>
<feature type="domain" description="Death" evidence="11">
    <location>
        <begin position="353"/>
        <end position="429"/>
    </location>
</feature>
<feature type="transmembrane region" description="Helical" evidence="9">
    <location>
        <begin position="238"/>
        <end position="258"/>
    </location>
</feature>
<dbReference type="SUPFAM" id="SSF47986">
    <property type="entry name" value="DEATH domain"/>
    <property type="match status" value="1"/>
</dbReference>
<dbReference type="GeneID" id="109479778"/>
<dbReference type="SMART" id="SM00208">
    <property type="entry name" value="TNFR"/>
    <property type="match status" value="4"/>
</dbReference>
<protein>
    <submittedName>
        <fullName evidence="14">Tumor necrosis factor receptor superfamily member 21-like isoform X2</fullName>
    </submittedName>
</protein>
<evidence type="ECO:0000259" key="12">
    <source>
        <dbReference type="PROSITE" id="PS50050"/>
    </source>
</evidence>
<dbReference type="Pfam" id="PF00531">
    <property type="entry name" value="Death"/>
    <property type="match status" value="1"/>
</dbReference>
<sequence length="435" mass="47630">MYCRVILALGATVLAGVVHGDGQDETLATPPPPWAHNDPLSGKTLLCDWCPPGQHMSSPCTERSQTECVPCGENGYAEFHNHLRECRLCKACHRHHEHESQNCTPTTKTECECDPGYYLSGDVCTAHSKCPVKYGVKQQGTPTSNTKCERCDSGTFSDVLSSTEGCKNHTDCGDLGLCLVDKGNRRKDNICGNCTTNVVIMTTVSTPKMTTGGNSSTNTANSTAASKIATSTDESTPGYIALGCICILLFLFVCLGVVKRRWIMAKCNELLGRTSQDRRRQGQSQVDSGVTMQPLMNRSGHAHDAQAVEQLADYLPTLGCCPIRSSPRLRRGVSRNDENVRSQMVTTDDTNAIAADIGNAWRPLGRRLGFSDGKLDGFENDYRYLQEIVHQMLRQWVNENREEATRGKLADALVEVEKEDVARTLLGLAIGEHSQ</sequence>
<comment type="subcellular location">
    <subcellularLocation>
        <location evidence="1">Secreted</location>
    </subcellularLocation>
</comment>
<accession>A0A6P5A2B7</accession>
<evidence type="ECO:0000256" key="5">
    <source>
        <dbReference type="ARBA" id="ARBA00022737"/>
    </source>
</evidence>
<feature type="disulfide bond" evidence="8">
    <location>
        <begin position="71"/>
        <end position="86"/>
    </location>
</feature>
<keyword evidence="3" id="KW-0053">Apoptosis</keyword>
<keyword evidence="13" id="KW-1185">Reference proteome</keyword>
<keyword evidence="2" id="KW-0964">Secreted</keyword>
<evidence type="ECO:0000256" key="8">
    <source>
        <dbReference type="PROSITE-ProRule" id="PRU00206"/>
    </source>
</evidence>
<dbReference type="OrthoDB" id="9990004at2759"/>
<dbReference type="RefSeq" id="XP_019637337.1">
    <property type="nucleotide sequence ID" value="XM_019781778.1"/>
</dbReference>
<dbReference type="GO" id="GO:0007165">
    <property type="term" value="P:signal transduction"/>
    <property type="evidence" value="ECO:0007669"/>
    <property type="project" value="InterPro"/>
</dbReference>
<keyword evidence="9" id="KW-0812">Transmembrane</keyword>
<keyword evidence="9" id="KW-0472">Membrane</keyword>
<dbReference type="Pfam" id="PF00020">
    <property type="entry name" value="TNFR_c6"/>
    <property type="match status" value="3"/>
</dbReference>
<dbReference type="InterPro" id="IPR000488">
    <property type="entry name" value="Death_dom"/>
</dbReference>
<keyword evidence="6 8" id="KW-1015">Disulfide bond</keyword>
<comment type="caution">
    <text evidence="8">Lacks conserved residue(s) required for the propagation of feature annotation.</text>
</comment>
<keyword evidence="7" id="KW-0325">Glycoprotein</keyword>
<reference evidence="14" key="1">
    <citation type="submission" date="2025-08" db="UniProtKB">
        <authorList>
            <consortium name="RefSeq"/>
        </authorList>
    </citation>
    <scope>IDENTIFICATION</scope>
    <source>
        <tissue evidence="14">Gonad</tissue>
    </source>
</reference>
<dbReference type="SMART" id="SM00005">
    <property type="entry name" value="DEATH"/>
    <property type="match status" value="1"/>
</dbReference>
<dbReference type="InterPro" id="IPR001368">
    <property type="entry name" value="TNFR/NGFR_Cys_rich_reg"/>
</dbReference>
<feature type="signal peptide" evidence="10">
    <location>
        <begin position="1"/>
        <end position="20"/>
    </location>
</feature>
<dbReference type="AlphaFoldDB" id="A0A6P5A2B7"/>
<evidence type="ECO:0000256" key="1">
    <source>
        <dbReference type="ARBA" id="ARBA00004613"/>
    </source>
</evidence>
<evidence type="ECO:0000256" key="6">
    <source>
        <dbReference type="ARBA" id="ARBA00023157"/>
    </source>
</evidence>
<evidence type="ECO:0000256" key="3">
    <source>
        <dbReference type="ARBA" id="ARBA00022703"/>
    </source>
</evidence>
<dbReference type="GO" id="GO:0005576">
    <property type="term" value="C:extracellular region"/>
    <property type="evidence" value="ECO:0007669"/>
    <property type="project" value="UniProtKB-SubCell"/>
</dbReference>
<evidence type="ECO:0000313" key="13">
    <source>
        <dbReference type="Proteomes" id="UP000515135"/>
    </source>
</evidence>
<dbReference type="Gene3D" id="1.10.533.10">
    <property type="entry name" value="Death Domain, Fas"/>
    <property type="match status" value="1"/>
</dbReference>
<gene>
    <name evidence="14" type="primary">LOC109479778</name>
</gene>
<dbReference type="GO" id="GO:0006915">
    <property type="term" value="P:apoptotic process"/>
    <property type="evidence" value="ECO:0007669"/>
    <property type="project" value="UniProtKB-KW"/>
</dbReference>
<organism evidence="13 14">
    <name type="scientific">Branchiostoma belcheri</name>
    <name type="common">Amphioxus</name>
    <dbReference type="NCBI Taxonomy" id="7741"/>
    <lineage>
        <taxon>Eukaryota</taxon>
        <taxon>Metazoa</taxon>
        <taxon>Chordata</taxon>
        <taxon>Cephalochordata</taxon>
        <taxon>Leptocardii</taxon>
        <taxon>Amphioxiformes</taxon>
        <taxon>Branchiostomatidae</taxon>
        <taxon>Branchiostoma</taxon>
    </lineage>
</organism>
<dbReference type="Proteomes" id="UP000515135">
    <property type="component" value="Unplaced"/>
</dbReference>
<dbReference type="InterPro" id="IPR011029">
    <property type="entry name" value="DEATH-like_dom_sf"/>
</dbReference>
<dbReference type="SUPFAM" id="SSF57586">
    <property type="entry name" value="TNF receptor-like"/>
    <property type="match status" value="2"/>
</dbReference>
<evidence type="ECO:0000256" key="10">
    <source>
        <dbReference type="SAM" id="SignalP"/>
    </source>
</evidence>
<feature type="repeat" description="TNFR-Cys" evidence="8">
    <location>
        <begin position="70"/>
        <end position="111"/>
    </location>
</feature>
<evidence type="ECO:0000256" key="9">
    <source>
        <dbReference type="SAM" id="Phobius"/>
    </source>
</evidence>
<feature type="domain" description="TNFR-Cys" evidence="12">
    <location>
        <begin position="70"/>
        <end position="111"/>
    </location>
</feature>
<dbReference type="PROSITE" id="PS50017">
    <property type="entry name" value="DEATH_DOMAIN"/>
    <property type="match status" value="1"/>
</dbReference>
<keyword evidence="5" id="KW-0677">Repeat</keyword>
<name>A0A6P5A2B7_BRABE</name>
<evidence type="ECO:0000313" key="14">
    <source>
        <dbReference type="RefSeq" id="XP_019637337.1"/>
    </source>
</evidence>
<dbReference type="InterPro" id="IPR052459">
    <property type="entry name" value="TNFRSF_decoy_receptor"/>
</dbReference>
<feature type="chain" id="PRO_5027803607" evidence="10">
    <location>
        <begin position="21"/>
        <end position="435"/>
    </location>
</feature>
<keyword evidence="9" id="KW-1133">Transmembrane helix</keyword>
<dbReference type="PANTHER" id="PTHR23097">
    <property type="entry name" value="TUMOR NECROSIS FACTOR RECEPTOR SUPERFAMILY MEMBER"/>
    <property type="match status" value="1"/>
</dbReference>
<evidence type="ECO:0000256" key="7">
    <source>
        <dbReference type="ARBA" id="ARBA00023180"/>
    </source>
</evidence>
<dbReference type="PANTHER" id="PTHR23097:SF181">
    <property type="entry name" value="CASPASE-8-LIKE"/>
    <property type="match status" value="1"/>
</dbReference>
<dbReference type="Gene3D" id="2.10.50.10">
    <property type="entry name" value="Tumor Necrosis Factor Receptor, subunit A, domain 2"/>
    <property type="match status" value="2"/>
</dbReference>
<dbReference type="CDD" id="cd01670">
    <property type="entry name" value="Death"/>
    <property type="match status" value="1"/>
</dbReference>
<keyword evidence="4 10" id="KW-0732">Signal</keyword>